<dbReference type="InterPro" id="IPR051466">
    <property type="entry name" value="D-amino_acid_metab_enzyme"/>
</dbReference>
<dbReference type="CDD" id="cd06818">
    <property type="entry name" value="PLPDE_III_cryptic_DSD"/>
    <property type="match status" value="1"/>
</dbReference>
<dbReference type="SMART" id="SM01119">
    <property type="entry name" value="D-ser_dehydrat"/>
    <property type="match status" value="1"/>
</dbReference>
<keyword evidence="5" id="KW-1185">Reference proteome</keyword>
<dbReference type="PANTHER" id="PTHR28004">
    <property type="entry name" value="ZGC:162816-RELATED"/>
    <property type="match status" value="1"/>
</dbReference>
<dbReference type="InterPro" id="IPR026956">
    <property type="entry name" value="D-ser_dehydrat-like_dom"/>
</dbReference>
<gene>
    <name evidence="4" type="ORF">ABT317_27650</name>
</gene>
<dbReference type="RefSeq" id="WP_086723563.1">
    <property type="nucleotide sequence ID" value="NZ_MUBM01000037.1"/>
</dbReference>
<proteinExistence type="inferred from homology"/>
<feature type="domain" description="D-serine dehydratase-like" evidence="3">
    <location>
        <begin position="314"/>
        <end position="413"/>
    </location>
</feature>
<accession>A0ABV1W913</accession>
<dbReference type="Gene3D" id="3.20.20.10">
    <property type="entry name" value="Alanine racemase"/>
    <property type="match status" value="1"/>
</dbReference>
<dbReference type="Pfam" id="PF14031">
    <property type="entry name" value="D-ser_dehydrat"/>
    <property type="match status" value="1"/>
</dbReference>
<dbReference type="InterPro" id="IPR029066">
    <property type="entry name" value="PLP-binding_barrel"/>
</dbReference>
<dbReference type="PANTHER" id="PTHR28004:SF8">
    <property type="entry name" value="D-SERINE DEAMINASE"/>
    <property type="match status" value="1"/>
</dbReference>
<evidence type="ECO:0000313" key="4">
    <source>
        <dbReference type="EMBL" id="MER6980642.1"/>
    </source>
</evidence>
<evidence type="ECO:0000256" key="1">
    <source>
        <dbReference type="ARBA" id="ARBA00005323"/>
    </source>
</evidence>
<dbReference type="Proteomes" id="UP001458415">
    <property type="component" value="Unassembled WGS sequence"/>
</dbReference>
<organism evidence="4 5">
    <name type="scientific">Streptomyces carpinensis</name>
    <dbReference type="NCBI Taxonomy" id="66369"/>
    <lineage>
        <taxon>Bacteria</taxon>
        <taxon>Bacillati</taxon>
        <taxon>Actinomycetota</taxon>
        <taxon>Actinomycetes</taxon>
        <taxon>Kitasatosporales</taxon>
        <taxon>Streptomycetaceae</taxon>
        <taxon>Streptomyces</taxon>
    </lineage>
</organism>
<evidence type="ECO:0000259" key="3">
    <source>
        <dbReference type="SMART" id="SM01119"/>
    </source>
</evidence>
<dbReference type="Pfam" id="PF01168">
    <property type="entry name" value="Ala_racemase_N"/>
    <property type="match status" value="1"/>
</dbReference>
<protein>
    <submittedName>
        <fullName evidence="4">Amino acid deaminase</fullName>
    </submittedName>
</protein>
<evidence type="ECO:0000313" key="5">
    <source>
        <dbReference type="Proteomes" id="UP001458415"/>
    </source>
</evidence>
<dbReference type="EMBL" id="JBEPCU010000590">
    <property type="protein sequence ID" value="MER6980642.1"/>
    <property type="molecule type" value="Genomic_DNA"/>
</dbReference>
<reference evidence="4 5" key="1">
    <citation type="submission" date="2024-06" db="EMBL/GenBank/DDBJ databases">
        <title>The Natural Products Discovery Center: Release of the First 8490 Sequenced Strains for Exploring Actinobacteria Biosynthetic Diversity.</title>
        <authorList>
            <person name="Kalkreuter E."/>
            <person name="Kautsar S.A."/>
            <person name="Yang D."/>
            <person name="Bader C.D."/>
            <person name="Teijaro C.N."/>
            <person name="Fluegel L."/>
            <person name="Davis C.M."/>
            <person name="Simpson J.R."/>
            <person name="Lauterbach L."/>
            <person name="Steele A.D."/>
            <person name="Gui C."/>
            <person name="Meng S."/>
            <person name="Li G."/>
            <person name="Viehrig K."/>
            <person name="Ye F."/>
            <person name="Su P."/>
            <person name="Kiefer A.F."/>
            <person name="Nichols A."/>
            <person name="Cepeda A.J."/>
            <person name="Yan W."/>
            <person name="Fan B."/>
            <person name="Jiang Y."/>
            <person name="Adhikari A."/>
            <person name="Zheng C.-J."/>
            <person name="Schuster L."/>
            <person name="Cowan T.M."/>
            <person name="Smanski M.J."/>
            <person name="Chevrette M.G."/>
            <person name="De Carvalho L.P.S."/>
            <person name="Shen B."/>
        </authorList>
    </citation>
    <scope>NUCLEOTIDE SEQUENCE [LARGE SCALE GENOMIC DNA]</scope>
    <source>
        <strain evidence="4 5">NPDC000634</strain>
    </source>
</reference>
<dbReference type="Gene3D" id="2.40.37.20">
    <property type="entry name" value="D-serine dehydratase-like domain"/>
    <property type="match status" value="1"/>
</dbReference>
<sequence length="426" mass="46017">MKSEALAGLAEERVDHRFKGLPPDADGLTVGELAAQRRNLFADGFATPVLALSAERLEHNLKLMEAYAARHGLAFAPHGKTSMAPELFHRQIEHGAWGITLAVPHQVRVARAFGVQRIFLANELVDPAALRWIAAELAADPSFRFVCYIDSVRGVELMDAALREAGAGRPVDVVLELGAGEGARTGIRTETECVAVAEAVAATRTLRLVGVAGYEGEVPQADPERVRAWLRRLVALAVDLDKAGRFAEAEEIVVSAGGSAWFDAVADVFAELPELSRPVLRLLRSGAYVSHDDGHYREITPFNRVPEEGALEPAFRLWAQVVSRPTAEQAFANAGKRDAAYDLDLPVARAVRRGGAGAAERPATGITVTGLSDQHAWLRTTPEADLEVGDWIGLGLSHPCTSFDKWQLIPVAEADGTVVAYIRTFF</sequence>
<keyword evidence="2" id="KW-0456">Lyase</keyword>
<comment type="caution">
    <text evidence="4">The sequence shown here is derived from an EMBL/GenBank/DDBJ whole genome shotgun (WGS) entry which is preliminary data.</text>
</comment>
<evidence type="ECO:0000256" key="2">
    <source>
        <dbReference type="ARBA" id="ARBA00023239"/>
    </source>
</evidence>
<comment type="similarity">
    <text evidence="1">Belongs to the DSD1 family.</text>
</comment>
<dbReference type="SUPFAM" id="SSF51419">
    <property type="entry name" value="PLP-binding barrel"/>
    <property type="match status" value="1"/>
</dbReference>
<dbReference type="InterPro" id="IPR001608">
    <property type="entry name" value="Ala_racemase_N"/>
</dbReference>
<dbReference type="InterPro" id="IPR042208">
    <property type="entry name" value="D-ser_dehydrat-like_sf"/>
</dbReference>
<name>A0ABV1W913_9ACTN</name>